<reference evidence="5" key="1">
    <citation type="submission" date="2022-01" db="EMBL/GenBank/DDBJ databases">
        <authorList>
            <person name="Lagorce A."/>
        </authorList>
    </citation>
    <scope>NUCLEOTIDE SEQUENCE</scope>
    <source>
        <strain evidence="5">Th15_F1_A12</strain>
    </source>
</reference>
<dbReference type="Gene3D" id="3.90.550.10">
    <property type="entry name" value="Spore Coat Polysaccharide Biosynthesis Protein SpsA, Chain A"/>
    <property type="match status" value="1"/>
</dbReference>
<comment type="similarity">
    <text evidence="1">Belongs to the glycosyltransferase 2 family.</text>
</comment>
<evidence type="ECO:0000313" key="6">
    <source>
        <dbReference type="Proteomes" id="UP001295462"/>
    </source>
</evidence>
<evidence type="ECO:0000256" key="1">
    <source>
        <dbReference type="ARBA" id="ARBA00006739"/>
    </source>
</evidence>
<sequence>MSDLLWTAGFVLSALLIIYHHVGYPLVLNWLSAHRRTSKVSSKRGEGNYKASKSDSTLPSITVIVPAYNEEQWIAEKIRNLASLDYPRNKLTVVIACDGCSDNTADIAQNTIQEAICADTLFIIHDHRINRGKVALLNAEMENVISDITALSDVSALVSCDSLLLASQHYQNENVGVVNATYQIMTTQNQGEAAYWHYQSQVKYKESLIGSTIGSHGAFYTFRTKLFTPLEPETINDDFILPMRIVLQGYDSVYEPKMLAIELEESSDSSDFQRRLRISAGNMQQFLKLKKLLLPRYRGTAFAFLSGKVLRLATPYLMILCLVSSMLLDHYPAFQILMFGQLTVYLVALITYFVPVFNIFKPFKLISYMVVGHIANFAGGLRYLLGMENGRWKRINQ</sequence>
<feature type="transmembrane region" description="Helical" evidence="4">
    <location>
        <begin position="334"/>
        <end position="354"/>
    </location>
</feature>
<dbReference type="Proteomes" id="UP001295462">
    <property type="component" value="Unassembled WGS sequence"/>
</dbReference>
<name>A0AAU9QHL2_9VIBR</name>
<dbReference type="PANTHER" id="PTHR43630:SF1">
    <property type="entry name" value="POLY-BETA-1,6-N-ACETYL-D-GLUCOSAMINE SYNTHASE"/>
    <property type="match status" value="1"/>
</dbReference>
<dbReference type="PANTHER" id="PTHR43630">
    <property type="entry name" value="POLY-BETA-1,6-N-ACETYL-D-GLUCOSAMINE SYNTHASE"/>
    <property type="match status" value="1"/>
</dbReference>
<keyword evidence="4" id="KW-0472">Membrane</keyword>
<comment type="caution">
    <text evidence="5">The sequence shown here is derived from an EMBL/GenBank/DDBJ whole genome shotgun (WGS) entry which is preliminary data.</text>
</comment>
<organism evidence="5 6">
    <name type="scientific">Vibrio jasicida</name>
    <dbReference type="NCBI Taxonomy" id="766224"/>
    <lineage>
        <taxon>Bacteria</taxon>
        <taxon>Pseudomonadati</taxon>
        <taxon>Pseudomonadota</taxon>
        <taxon>Gammaproteobacteria</taxon>
        <taxon>Vibrionales</taxon>
        <taxon>Vibrionaceae</taxon>
        <taxon>Vibrio</taxon>
    </lineage>
</organism>
<evidence type="ECO:0000256" key="4">
    <source>
        <dbReference type="SAM" id="Phobius"/>
    </source>
</evidence>
<proteinExistence type="inferred from homology"/>
<dbReference type="CDD" id="cd06439">
    <property type="entry name" value="CESA_like_1"/>
    <property type="match status" value="1"/>
</dbReference>
<dbReference type="GO" id="GO:0016757">
    <property type="term" value="F:glycosyltransferase activity"/>
    <property type="evidence" value="ECO:0007669"/>
    <property type="project" value="UniProtKB-KW"/>
</dbReference>
<dbReference type="AlphaFoldDB" id="A0AAU9QHL2"/>
<dbReference type="InterPro" id="IPR029044">
    <property type="entry name" value="Nucleotide-diphossugar_trans"/>
</dbReference>
<evidence type="ECO:0000256" key="3">
    <source>
        <dbReference type="ARBA" id="ARBA00022679"/>
    </source>
</evidence>
<protein>
    <submittedName>
        <fullName evidence="5">Glycosyltransferase SypQ</fullName>
    </submittedName>
</protein>
<keyword evidence="4" id="KW-1133">Transmembrane helix</keyword>
<accession>A0AAU9QHL2</accession>
<evidence type="ECO:0000313" key="5">
    <source>
        <dbReference type="EMBL" id="CAH1567437.1"/>
    </source>
</evidence>
<dbReference type="EMBL" id="CAKMUD010000001">
    <property type="protein sequence ID" value="CAH1567437.1"/>
    <property type="molecule type" value="Genomic_DNA"/>
</dbReference>
<feature type="transmembrane region" description="Helical" evidence="4">
    <location>
        <begin position="309"/>
        <end position="328"/>
    </location>
</feature>
<keyword evidence="3" id="KW-0808">Transferase</keyword>
<gene>
    <name evidence="5" type="ORF">THF1A12_10591</name>
</gene>
<keyword evidence="2" id="KW-0328">Glycosyltransferase</keyword>
<keyword evidence="4" id="KW-0812">Transmembrane</keyword>
<evidence type="ECO:0000256" key="2">
    <source>
        <dbReference type="ARBA" id="ARBA00022676"/>
    </source>
</evidence>
<dbReference type="Pfam" id="PF13641">
    <property type="entry name" value="Glyco_tranf_2_3"/>
    <property type="match status" value="1"/>
</dbReference>
<feature type="transmembrane region" description="Helical" evidence="4">
    <location>
        <begin position="6"/>
        <end position="31"/>
    </location>
</feature>
<dbReference type="SUPFAM" id="SSF53448">
    <property type="entry name" value="Nucleotide-diphospho-sugar transferases"/>
    <property type="match status" value="1"/>
</dbReference>
<dbReference type="RefSeq" id="WP_409588063.1">
    <property type="nucleotide sequence ID" value="NZ_CAKMTZ010000001.1"/>
</dbReference>